<keyword evidence="6" id="KW-1185">Reference proteome</keyword>
<dbReference type="AlphaFoldDB" id="A0A2S0UHA4"/>
<dbReference type="Gene3D" id="1.10.10.60">
    <property type="entry name" value="Homeodomain-like"/>
    <property type="match status" value="2"/>
</dbReference>
<dbReference type="GO" id="GO:0003700">
    <property type="term" value="F:DNA-binding transcription factor activity"/>
    <property type="evidence" value="ECO:0007669"/>
    <property type="project" value="InterPro"/>
</dbReference>
<dbReference type="PANTHER" id="PTHR43130:SF3">
    <property type="entry name" value="HTH-TYPE TRANSCRIPTIONAL REGULATOR RV1931C"/>
    <property type="match status" value="1"/>
</dbReference>
<name>A0A2S0UHA4_9RHOB</name>
<sequence>MTANFVAKGVAHVPVPSIDQPVPVAFVLLHNFSLIAFSSAIEPLRIANQLAGRALFEWTILSEDGAPVTCSNGMSVTVDAPIGETKPREMVFVCGGVEPEKSTSRPVADWLRAQWRGGRTVGGLCTGAYALAKAGLLQGRKFTLHWENLPPFAATFPRLTPLEQLYCIDDRILTCAGGAAATDLFCEIVARRHGARLGDAVLKMCLHGQQRPANLQQRLSLSSTLGVRNPVLVAVIRKFETDIEAEIDLSDLAESLGISRRHIERMFLRYVGTSPKRYLRQLRLERSRALLTETDLSVQEVAYACGFSSANAFAKCFRQAYGMAPRFMTNVGPTPKPIAGQGAAPSP</sequence>
<evidence type="ECO:0000313" key="6">
    <source>
        <dbReference type="Proteomes" id="UP000244496"/>
    </source>
</evidence>
<dbReference type="SUPFAM" id="SSF46689">
    <property type="entry name" value="Homeodomain-like"/>
    <property type="match status" value="2"/>
</dbReference>
<dbReference type="Gene3D" id="3.40.50.880">
    <property type="match status" value="1"/>
</dbReference>
<protein>
    <submittedName>
        <fullName evidence="5">GlxA family transcriptional regulator</fullName>
    </submittedName>
</protein>
<organism evidence="5 6">
    <name type="scientific">Paragemmobacter aquarius</name>
    <dbReference type="NCBI Taxonomy" id="2169400"/>
    <lineage>
        <taxon>Bacteria</taxon>
        <taxon>Pseudomonadati</taxon>
        <taxon>Pseudomonadota</taxon>
        <taxon>Alphaproteobacteria</taxon>
        <taxon>Rhodobacterales</taxon>
        <taxon>Paracoccaceae</taxon>
        <taxon>Paragemmobacter</taxon>
    </lineage>
</organism>
<dbReference type="InterPro" id="IPR009057">
    <property type="entry name" value="Homeodomain-like_sf"/>
</dbReference>
<dbReference type="Pfam" id="PF12833">
    <property type="entry name" value="HTH_18"/>
    <property type="match status" value="1"/>
</dbReference>
<dbReference type="Proteomes" id="UP000244496">
    <property type="component" value="Chromosome"/>
</dbReference>
<keyword evidence="1" id="KW-0805">Transcription regulation</keyword>
<dbReference type="PROSITE" id="PS01124">
    <property type="entry name" value="HTH_ARAC_FAMILY_2"/>
    <property type="match status" value="1"/>
</dbReference>
<dbReference type="Pfam" id="PF01965">
    <property type="entry name" value="DJ-1_PfpI"/>
    <property type="match status" value="1"/>
</dbReference>
<dbReference type="RefSeq" id="WP_108434025.1">
    <property type="nucleotide sequence ID" value="NZ_CP028918.1"/>
</dbReference>
<dbReference type="GO" id="GO:0043565">
    <property type="term" value="F:sequence-specific DNA binding"/>
    <property type="evidence" value="ECO:0007669"/>
    <property type="project" value="InterPro"/>
</dbReference>
<dbReference type="PROSITE" id="PS00041">
    <property type="entry name" value="HTH_ARAC_FAMILY_1"/>
    <property type="match status" value="1"/>
</dbReference>
<dbReference type="KEGG" id="geh:HYN69_00575"/>
<accession>A0A2S0UHA4</accession>
<dbReference type="PANTHER" id="PTHR43130">
    <property type="entry name" value="ARAC-FAMILY TRANSCRIPTIONAL REGULATOR"/>
    <property type="match status" value="1"/>
</dbReference>
<evidence type="ECO:0000256" key="3">
    <source>
        <dbReference type="ARBA" id="ARBA00023163"/>
    </source>
</evidence>
<evidence type="ECO:0000256" key="1">
    <source>
        <dbReference type="ARBA" id="ARBA00023015"/>
    </source>
</evidence>
<dbReference type="InterPro" id="IPR029062">
    <property type="entry name" value="Class_I_gatase-like"/>
</dbReference>
<dbReference type="SMART" id="SM00342">
    <property type="entry name" value="HTH_ARAC"/>
    <property type="match status" value="1"/>
</dbReference>
<dbReference type="SUPFAM" id="SSF52317">
    <property type="entry name" value="Class I glutamine amidotransferase-like"/>
    <property type="match status" value="1"/>
</dbReference>
<reference evidence="5 6" key="1">
    <citation type="submission" date="2018-04" db="EMBL/GenBank/DDBJ databases">
        <title>Genome sequencing of Gemmobacter.</title>
        <authorList>
            <person name="Yi H."/>
            <person name="Baek M.-G."/>
        </authorList>
    </citation>
    <scope>NUCLEOTIDE SEQUENCE [LARGE SCALE GENOMIC DNA]</scope>
    <source>
        <strain evidence="5 6">HYN0069</strain>
    </source>
</reference>
<dbReference type="InterPro" id="IPR018062">
    <property type="entry name" value="HTH_AraC-typ_CS"/>
</dbReference>
<keyword evidence="3" id="KW-0804">Transcription</keyword>
<keyword evidence="2" id="KW-0238">DNA-binding</keyword>
<gene>
    <name evidence="5" type="ORF">HYN69_00575</name>
</gene>
<evidence type="ECO:0000259" key="4">
    <source>
        <dbReference type="PROSITE" id="PS01124"/>
    </source>
</evidence>
<dbReference type="InterPro" id="IPR018060">
    <property type="entry name" value="HTH_AraC"/>
</dbReference>
<proteinExistence type="predicted"/>
<dbReference type="InterPro" id="IPR002818">
    <property type="entry name" value="DJ-1/PfpI"/>
</dbReference>
<evidence type="ECO:0000313" key="5">
    <source>
        <dbReference type="EMBL" id="AWB47196.1"/>
    </source>
</evidence>
<dbReference type="OrthoDB" id="9793400at2"/>
<dbReference type="CDD" id="cd03136">
    <property type="entry name" value="GATase1_AraC_ArgR_like"/>
    <property type="match status" value="1"/>
</dbReference>
<dbReference type="InterPro" id="IPR052158">
    <property type="entry name" value="INH-QAR"/>
</dbReference>
<dbReference type="EMBL" id="CP028918">
    <property type="protein sequence ID" value="AWB47196.1"/>
    <property type="molecule type" value="Genomic_DNA"/>
</dbReference>
<feature type="domain" description="HTH araC/xylS-type" evidence="4">
    <location>
        <begin position="233"/>
        <end position="331"/>
    </location>
</feature>
<evidence type="ECO:0000256" key="2">
    <source>
        <dbReference type="ARBA" id="ARBA00023125"/>
    </source>
</evidence>